<proteinExistence type="predicted"/>
<evidence type="ECO:0000313" key="3">
    <source>
        <dbReference type="Proteomes" id="UP001165160"/>
    </source>
</evidence>
<gene>
    <name evidence="2" type="ORF">TrVE_jg5788</name>
</gene>
<organism evidence="2 3">
    <name type="scientific">Triparma verrucosa</name>
    <dbReference type="NCBI Taxonomy" id="1606542"/>
    <lineage>
        <taxon>Eukaryota</taxon>
        <taxon>Sar</taxon>
        <taxon>Stramenopiles</taxon>
        <taxon>Ochrophyta</taxon>
        <taxon>Bolidophyceae</taxon>
        <taxon>Parmales</taxon>
        <taxon>Triparmaceae</taxon>
        <taxon>Triparma</taxon>
    </lineage>
</organism>
<feature type="region of interest" description="Disordered" evidence="1">
    <location>
        <begin position="241"/>
        <end position="270"/>
    </location>
</feature>
<accession>A0A9W7BZU9</accession>
<reference evidence="3" key="1">
    <citation type="journal article" date="2023" name="Commun. Biol.">
        <title>Genome analysis of Parmales, the sister group of diatoms, reveals the evolutionary specialization of diatoms from phago-mixotrophs to photoautotrophs.</title>
        <authorList>
            <person name="Ban H."/>
            <person name="Sato S."/>
            <person name="Yoshikawa S."/>
            <person name="Yamada K."/>
            <person name="Nakamura Y."/>
            <person name="Ichinomiya M."/>
            <person name="Sato N."/>
            <person name="Blanc-Mathieu R."/>
            <person name="Endo H."/>
            <person name="Kuwata A."/>
            <person name="Ogata H."/>
        </authorList>
    </citation>
    <scope>NUCLEOTIDE SEQUENCE [LARGE SCALE GENOMIC DNA]</scope>
    <source>
        <strain evidence="3">NIES 3699</strain>
    </source>
</reference>
<sequence>MGGGASKKSDAAKKFQTTSTVTVDKFKIGEDGEKSTTVGGSKKLYLIIGDVKMPEEQPRQKISPFGRQTGLAVGCKIDKSGGNFKDPLFEGYECVPFEICDNSGTIRVEPNLKTHSSSARQWFFPEGHRENYITFDANSFQVKSCAEVGGDVKVRSDAYSMFEKHGCDSKAWGKIPGQTDRAELIAKEKGWAASESYLKVGDKVAIVGTKFVEKKTYDVVLVPILMTTLAELCPALKDVGNGRSSSFSDNDLAEKEDLETESMVCDTERD</sequence>
<comment type="caution">
    <text evidence="2">The sequence shown here is derived from an EMBL/GenBank/DDBJ whole genome shotgun (WGS) entry which is preliminary data.</text>
</comment>
<dbReference type="EMBL" id="BRXX01000172">
    <property type="protein sequence ID" value="GMH95708.1"/>
    <property type="molecule type" value="Genomic_DNA"/>
</dbReference>
<evidence type="ECO:0000313" key="2">
    <source>
        <dbReference type="EMBL" id="GMH95708.1"/>
    </source>
</evidence>
<dbReference type="AlphaFoldDB" id="A0A9W7BZU9"/>
<dbReference type="Proteomes" id="UP001165160">
    <property type="component" value="Unassembled WGS sequence"/>
</dbReference>
<protein>
    <submittedName>
        <fullName evidence="2">Uncharacterized protein</fullName>
    </submittedName>
</protein>
<name>A0A9W7BZU9_9STRA</name>
<evidence type="ECO:0000256" key="1">
    <source>
        <dbReference type="SAM" id="MobiDB-lite"/>
    </source>
</evidence>
<keyword evidence="3" id="KW-1185">Reference proteome</keyword>